<keyword evidence="2 5" id="KW-0285">Flavoprotein</keyword>
<dbReference type="GO" id="GO:0050660">
    <property type="term" value="F:flavin adenine dinucleotide binding"/>
    <property type="evidence" value="ECO:0007669"/>
    <property type="project" value="InterPro"/>
</dbReference>
<name>A0A9W9ZTF2_9CNID</name>
<proteinExistence type="inferred from homology"/>
<evidence type="ECO:0000256" key="2">
    <source>
        <dbReference type="ARBA" id="ARBA00022630"/>
    </source>
</evidence>
<dbReference type="InterPro" id="IPR036188">
    <property type="entry name" value="FAD/NAD-bd_sf"/>
</dbReference>
<dbReference type="InterPro" id="IPR020946">
    <property type="entry name" value="Flavin_mOase-like"/>
</dbReference>
<dbReference type="EMBL" id="MU825874">
    <property type="protein sequence ID" value="KAJ7387070.1"/>
    <property type="molecule type" value="Genomic_DNA"/>
</dbReference>
<evidence type="ECO:0000256" key="4">
    <source>
        <dbReference type="ARBA" id="ARBA00023002"/>
    </source>
</evidence>
<dbReference type="GO" id="GO:0050661">
    <property type="term" value="F:NADP binding"/>
    <property type="evidence" value="ECO:0007669"/>
    <property type="project" value="InterPro"/>
</dbReference>
<dbReference type="Gene3D" id="3.50.50.60">
    <property type="entry name" value="FAD/NAD(P)-binding domain"/>
    <property type="match status" value="1"/>
</dbReference>
<organism evidence="6 7">
    <name type="scientific">Desmophyllum pertusum</name>
    <dbReference type="NCBI Taxonomy" id="174260"/>
    <lineage>
        <taxon>Eukaryota</taxon>
        <taxon>Metazoa</taxon>
        <taxon>Cnidaria</taxon>
        <taxon>Anthozoa</taxon>
        <taxon>Hexacorallia</taxon>
        <taxon>Scleractinia</taxon>
        <taxon>Caryophylliina</taxon>
        <taxon>Caryophylliidae</taxon>
        <taxon>Desmophyllum</taxon>
    </lineage>
</organism>
<keyword evidence="3 5" id="KW-0274">FAD</keyword>
<dbReference type="Proteomes" id="UP001163046">
    <property type="component" value="Unassembled WGS sequence"/>
</dbReference>
<dbReference type="InterPro" id="IPR050346">
    <property type="entry name" value="FMO-like"/>
</dbReference>
<dbReference type="EC" id="1.-.-.-" evidence="5"/>
<evidence type="ECO:0000256" key="5">
    <source>
        <dbReference type="RuleBase" id="RU361177"/>
    </source>
</evidence>
<reference evidence="6" key="1">
    <citation type="submission" date="2023-01" db="EMBL/GenBank/DDBJ databases">
        <title>Genome assembly of the deep-sea coral Lophelia pertusa.</title>
        <authorList>
            <person name="Herrera S."/>
            <person name="Cordes E."/>
        </authorList>
    </citation>
    <scope>NUCLEOTIDE SEQUENCE</scope>
    <source>
        <strain evidence="6">USNM1676648</strain>
        <tissue evidence="6">Polyp</tissue>
    </source>
</reference>
<dbReference type="OrthoDB" id="66881at2759"/>
<keyword evidence="7" id="KW-1185">Reference proteome</keyword>
<keyword evidence="4 5" id="KW-0560">Oxidoreductase</keyword>
<dbReference type="AlphaFoldDB" id="A0A9W9ZTF2"/>
<keyword evidence="5" id="KW-0503">Monooxygenase</keyword>
<comment type="cofactor">
    <cofactor evidence="5">
        <name>FAD</name>
        <dbReference type="ChEBI" id="CHEBI:57692"/>
    </cofactor>
</comment>
<accession>A0A9W9ZTF2</accession>
<protein>
    <recommendedName>
        <fullName evidence="5">Flavin-containing monooxygenase</fullName>
        <ecNumber evidence="5">1.-.-.-</ecNumber>
    </recommendedName>
</protein>
<dbReference type="SUPFAM" id="SSF51905">
    <property type="entry name" value="FAD/NAD(P)-binding domain"/>
    <property type="match status" value="1"/>
</dbReference>
<comment type="similarity">
    <text evidence="1 5">Belongs to the FMO family.</text>
</comment>
<dbReference type="PANTHER" id="PTHR23023">
    <property type="entry name" value="DIMETHYLANILINE MONOOXYGENASE"/>
    <property type="match status" value="1"/>
</dbReference>
<dbReference type="Pfam" id="PF00743">
    <property type="entry name" value="FMO-like"/>
    <property type="match status" value="1"/>
</dbReference>
<evidence type="ECO:0000256" key="1">
    <source>
        <dbReference type="ARBA" id="ARBA00009183"/>
    </source>
</evidence>
<gene>
    <name evidence="6" type="primary">FMO5_1</name>
    <name evidence="6" type="ORF">OS493_004034</name>
</gene>
<evidence type="ECO:0000313" key="6">
    <source>
        <dbReference type="EMBL" id="KAJ7387070.1"/>
    </source>
</evidence>
<evidence type="ECO:0000256" key="3">
    <source>
        <dbReference type="ARBA" id="ARBA00022827"/>
    </source>
</evidence>
<dbReference type="GO" id="GO:0004499">
    <property type="term" value="F:N,N-dimethylaniline monooxygenase activity"/>
    <property type="evidence" value="ECO:0007669"/>
    <property type="project" value="InterPro"/>
</dbReference>
<sequence length="184" mass="21084">MGLIQSSGAFFPAAELQARWATRVFKGQARLPRREVMLHDIGLEKRMLRQIFYASRRLTIQVSSIPYKDQLAEMIGCRPHLRRLFFRDPILALKCFFGPCCAAQYRLMGPGAWPGAKGAIEDTYRNEMFPHVERRNKTTASKGQTFIKMLKLVFMFVTVATLNELSQDLQGEWDAVVGWLRAGR</sequence>
<comment type="caution">
    <text evidence="6">The sequence shown here is derived from an EMBL/GenBank/DDBJ whole genome shotgun (WGS) entry which is preliminary data.</text>
</comment>
<evidence type="ECO:0000313" key="7">
    <source>
        <dbReference type="Proteomes" id="UP001163046"/>
    </source>
</evidence>